<dbReference type="AlphaFoldDB" id="A0A8X7CNG2"/>
<evidence type="ECO:0000313" key="2">
    <source>
        <dbReference type="Proteomes" id="UP000886998"/>
    </source>
</evidence>
<dbReference type="Proteomes" id="UP000886998">
    <property type="component" value="Unassembled WGS sequence"/>
</dbReference>
<accession>A0A8X7CNG2</accession>
<proteinExistence type="predicted"/>
<keyword evidence="2" id="KW-1185">Reference proteome</keyword>
<protein>
    <submittedName>
        <fullName evidence="1">Uncharacterized protein</fullName>
    </submittedName>
</protein>
<sequence length="87" mass="9899">MKQDFTYSVNAQKSNRSHQKISLSAQLSFQEHYSSIHNSSYRPTSRDPLYQDAMGLAATDAATFGGIWSFFSFARSIDMRTTIHTQE</sequence>
<gene>
    <name evidence="1" type="ORF">TNIN_347511</name>
</gene>
<organism evidence="1 2">
    <name type="scientific">Trichonephila inaurata madagascariensis</name>
    <dbReference type="NCBI Taxonomy" id="2747483"/>
    <lineage>
        <taxon>Eukaryota</taxon>
        <taxon>Metazoa</taxon>
        <taxon>Ecdysozoa</taxon>
        <taxon>Arthropoda</taxon>
        <taxon>Chelicerata</taxon>
        <taxon>Arachnida</taxon>
        <taxon>Araneae</taxon>
        <taxon>Araneomorphae</taxon>
        <taxon>Entelegynae</taxon>
        <taxon>Araneoidea</taxon>
        <taxon>Nephilidae</taxon>
        <taxon>Trichonephila</taxon>
        <taxon>Trichonephila inaurata</taxon>
    </lineage>
</organism>
<evidence type="ECO:0000313" key="1">
    <source>
        <dbReference type="EMBL" id="GFY74823.1"/>
    </source>
</evidence>
<comment type="caution">
    <text evidence="1">The sequence shown here is derived from an EMBL/GenBank/DDBJ whole genome shotgun (WGS) entry which is preliminary data.</text>
</comment>
<reference evidence="1" key="1">
    <citation type="submission" date="2020-08" db="EMBL/GenBank/DDBJ databases">
        <title>Multicomponent nature underlies the extraordinary mechanical properties of spider dragline silk.</title>
        <authorList>
            <person name="Kono N."/>
            <person name="Nakamura H."/>
            <person name="Mori M."/>
            <person name="Yoshida Y."/>
            <person name="Ohtoshi R."/>
            <person name="Malay A.D."/>
            <person name="Moran D.A.P."/>
            <person name="Tomita M."/>
            <person name="Numata K."/>
            <person name="Arakawa K."/>
        </authorList>
    </citation>
    <scope>NUCLEOTIDE SEQUENCE</scope>
</reference>
<name>A0A8X7CNG2_9ARAC</name>
<dbReference type="EMBL" id="BMAV01020988">
    <property type="protein sequence ID" value="GFY74823.1"/>
    <property type="molecule type" value="Genomic_DNA"/>
</dbReference>